<organism evidence="1 2">
    <name type="scientific">Melastoma candidum</name>
    <dbReference type="NCBI Taxonomy" id="119954"/>
    <lineage>
        <taxon>Eukaryota</taxon>
        <taxon>Viridiplantae</taxon>
        <taxon>Streptophyta</taxon>
        <taxon>Embryophyta</taxon>
        <taxon>Tracheophyta</taxon>
        <taxon>Spermatophyta</taxon>
        <taxon>Magnoliopsida</taxon>
        <taxon>eudicotyledons</taxon>
        <taxon>Gunneridae</taxon>
        <taxon>Pentapetalae</taxon>
        <taxon>rosids</taxon>
        <taxon>malvids</taxon>
        <taxon>Myrtales</taxon>
        <taxon>Melastomataceae</taxon>
        <taxon>Melastomatoideae</taxon>
        <taxon>Melastomateae</taxon>
        <taxon>Melastoma</taxon>
    </lineage>
</organism>
<dbReference type="EMBL" id="CM042887">
    <property type="protein sequence ID" value="KAI4329623.1"/>
    <property type="molecule type" value="Genomic_DNA"/>
</dbReference>
<evidence type="ECO:0000313" key="1">
    <source>
        <dbReference type="EMBL" id="KAI4329623.1"/>
    </source>
</evidence>
<comment type="caution">
    <text evidence="1">The sequence shown here is derived from an EMBL/GenBank/DDBJ whole genome shotgun (WGS) entry which is preliminary data.</text>
</comment>
<name>A0ACB9MZH0_9MYRT</name>
<sequence>MPTKIGGADAWRDEKLDDDPFCLSMSFEFPSLDSIWGSGCYDMDWQLDAYLSTLLDLEPYTLLMQDDFCIGNGDLPGVTSVTGGSAFQPAKQAGTESGGNLSGDRDVEPIVVVDKRPNLRTCSGQGNNGRGRLLSMEEISQCFYMPINQAAKELNVGITHLKKRCRELDIKRWPHRKLASLSTLIGNIRELTEQEDGEKAREAIELLERERRLMEEVPDLKLEGKTKRLRQACFKANYKKRKQMEATHSIHDMLRGS</sequence>
<reference evidence="2" key="1">
    <citation type="journal article" date="2023" name="Front. Plant Sci.">
        <title>Chromosomal-level genome assembly of Melastoma candidum provides insights into trichome evolution.</title>
        <authorList>
            <person name="Zhong Y."/>
            <person name="Wu W."/>
            <person name="Sun C."/>
            <person name="Zou P."/>
            <person name="Liu Y."/>
            <person name="Dai S."/>
            <person name="Zhou R."/>
        </authorList>
    </citation>
    <scope>NUCLEOTIDE SEQUENCE [LARGE SCALE GENOMIC DNA]</scope>
</reference>
<dbReference type="Proteomes" id="UP001057402">
    <property type="component" value="Chromosome 8"/>
</dbReference>
<proteinExistence type="predicted"/>
<evidence type="ECO:0000313" key="2">
    <source>
        <dbReference type="Proteomes" id="UP001057402"/>
    </source>
</evidence>
<accession>A0ACB9MZH0</accession>
<keyword evidence="2" id="KW-1185">Reference proteome</keyword>
<protein>
    <submittedName>
        <fullName evidence="1">Uncharacterized protein</fullName>
    </submittedName>
</protein>
<gene>
    <name evidence="1" type="ORF">MLD38_027991</name>
</gene>